<dbReference type="AlphaFoldDB" id="D2UXL1"/>
<organism evidence="2">
    <name type="scientific">Naegleria gruberi</name>
    <name type="common">Amoeba</name>
    <dbReference type="NCBI Taxonomy" id="5762"/>
    <lineage>
        <taxon>Eukaryota</taxon>
        <taxon>Discoba</taxon>
        <taxon>Heterolobosea</taxon>
        <taxon>Tetramitia</taxon>
        <taxon>Eutetramitia</taxon>
        <taxon>Vahlkampfiidae</taxon>
        <taxon>Naegleria</taxon>
    </lineage>
</organism>
<dbReference type="GeneID" id="8863770"/>
<accession>D2UXL1</accession>
<gene>
    <name evidence="1" type="ORF">NAEGRDRAFT_61164</name>
</gene>
<keyword evidence="2" id="KW-1185">Reference proteome</keyword>
<dbReference type="EMBL" id="GG738845">
    <property type="protein sequence ID" value="EFC50302.1"/>
    <property type="molecule type" value="Genomic_DNA"/>
</dbReference>
<dbReference type="InParanoid" id="D2UXL1"/>
<dbReference type="KEGG" id="ngr:NAEGRDRAFT_61164"/>
<dbReference type="OMA" id="SHETRRY"/>
<evidence type="ECO:0000313" key="2">
    <source>
        <dbReference type="Proteomes" id="UP000006671"/>
    </source>
</evidence>
<evidence type="ECO:0000313" key="1">
    <source>
        <dbReference type="EMBL" id="EFC50302.1"/>
    </source>
</evidence>
<protein>
    <submittedName>
        <fullName evidence="1">Predicted protein</fullName>
    </submittedName>
</protein>
<reference evidence="1 2" key="1">
    <citation type="journal article" date="2010" name="Cell">
        <title>The genome of Naegleria gruberi illuminates early eukaryotic versatility.</title>
        <authorList>
            <person name="Fritz-Laylin L.K."/>
            <person name="Prochnik S.E."/>
            <person name="Ginger M.L."/>
            <person name="Dacks J.B."/>
            <person name="Carpenter M.L."/>
            <person name="Field M.C."/>
            <person name="Kuo A."/>
            <person name="Paredez A."/>
            <person name="Chapman J."/>
            <person name="Pham J."/>
            <person name="Shu S."/>
            <person name="Neupane R."/>
            <person name="Cipriano M."/>
            <person name="Mancuso J."/>
            <person name="Tu H."/>
            <person name="Salamov A."/>
            <person name="Lindquist E."/>
            <person name="Shapiro H."/>
            <person name="Lucas S."/>
            <person name="Grigoriev I.V."/>
            <person name="Cande W.Z."/>
            <person name="Fulton C."/>
            <person name="Rokhsar D.S."/>
            <person name="Dawson S.C."/>
        </authorList>
    </citation>
    <scope>NUCLEOTIDE SEQUENCE [LARGE SCALE GENOMIC DNA]</scope>
    <source>
        <strain evidence="1 2">NEG-M</strain>
    </source>
</reference>
<name>D2UXL1_NAEGR</name>
<dbReference type="VEuPathDB" id="AmoebaDB:NAEGRDRAFT_61164"/>
<dbReference type="OrthoDB" id="10356737at2759"/>
<proteinExistence type="predicted"/>
<sequence length="385" mass="45469">MNIIPRLHYVIINEYLNAILKLGLHTKAINTLRILDDGKYFPTHMHVSTVIRSITKDPTRTLEAAELLEHFKYTYRTDRYSTFANQYSESCLCVLHGFDLAGSYNEAIDFVLRNDILKFVEQTRCGKLLAKILSILLRQKNFTLFNQLKSKYLENIFSSDYPFIKSKDRLLYVLINYHSLLGEVDQTTQLLSKVEMRDSKLYLSVVKQLYTKKSAEFLEKFIFEAIPPIYRNNYHLGYLIRKLVDEKQYEKAKQIFISIPHNERTYILCDQYLRGLYMEKNPKQNIIEALTIYEELVKTKQETESLIYTNVCAYYVMQILYDGGFNVQLESFFNNLGTVTIPQLMLMAKYYLEVNNIEKVEMCREEIKKVRPLAQNFREYMTISN</sequence>
<dbReference type="RefSeq" id="XP_002683046.1">
    <property type="nucleotide sequence ID" value="XM_002683000.1"/>
</dbReference>
<dbReference type="Proteomes" id="UP000006671">
    <property type="component" value="Unassembled WGS sequence"/>
</dbReference>